<feature type="transmembrane region" description="Helical" evidence="17">
    <location>
        <begin position="960"/>
        <end position="977"/>
    </location>
</feature>
<evidence type="ECO:0000256" key="6">
    <source>
        <dbReference type="ARBA" id="ARBA00022989"/>
    </source>
</evidence>
<evidence type="ECO:0000256" key="5">
    <source>
        <dbReference type="ARBA" id="ARBA00022692"/>
    </source>
</evidence>
<dbReference type="GO" id="GO:0005737">
    <property type="term" value="C:cytoplasm"/>
    <property type="evidence" value="ECO:0007669"/>
    <property type="project" value="UniProtKB-SubCell"/>
</dbReference>
<feature type="domain" description="G-protein coupled receptors family 1 profile" evidence="18">
    <location>
        <begin position="762"/>
        <end position="1020"/>
    </location>
</feature>
<proteinExistence type="inferred from homology"/>
<keyword evidence="7" id="KW-0072">Autophagy</keyword>
<keyword evidence="11 15" id="KW-0675">Receptor</keyword>
<evidence type="ECO:0000256" key="4">
    <source>
        <dbReference type="ARBA" id="ARBA00022658"/>
    </source>
</evidence>
<keyword evidence="4" id="KW-0344">Guanine-nucleotide releasing factor</keyword>
<evidence type="ECO:0000256" key="1">
    <source>
        <dbReference type="ARBA" id="ARBA00004141"/>
    </source>
</evidence>
<dbReference type="PROSITE" id="PS51834">
    <property type="entry name" value="DENN_FLCN_SMCR8"/>
    <property type="match status" value="1"/>
</dbReference>
<feature type="transmembrane region" description="Helical" evidence="17">
    <location>
        <begin position="782"/>
        <end position="803"/>
    </location>
</feature>
<evidence type="ECO:0000256" key="11">
    <source>
        <dbReference type="ARBA" id="ARBA00023170"/>
    </source>
</evidence>
<dbReference type="InterPro" id="IPR017452">
    <property type="entry name" value="GPCR_Rhodpsn_7TM"/>
</dbReference>
<evidence type="ECO:0000256" key="7">
    <source>
        <dbReference type="ARBA" id="ARBA00023006"/>
    </source>
</evidence>
<keyword evidence="21" id="KW-1185">Reference proteome</keyword>
<accession>A0A8C3D347</accession>
<dbReference type="PANTHER" id="PTHR31334:SF1">
    <property type="entry name" value="GUANINE NUCLEOTIDE EXCHANGE PROTEIN SMCR8"/>
    <property type="match status" value="1"/>
</dbReference>
<evidence type="ECO:0000256" key="17">
    <source>
        <dbReference type="SAM" id="Phobius"/>
    </source>
</evidence>
<dbReference type="GO" id="GO:0005085">
    <property type="term" value="F:guanyl-nucleotide exchange factor activity"/>
    <property type="evidence" value="ECO:0007669"/>
    <property type="project" value="UniProtKB-KW"/>
</dbReference>
<dbReference type="SUPFAM" id="SSF81321">
    <property type="entry name" value="Family A G protein-coupled receptor-like"/>
    <property type="match status" value="1"/>
</dbReference>
<feature type="compositionally biased region" description="Polar residues" evidence="16">
    <location>
        <begin position="491"/>
        <end position="506"/>
    </location>
</feature>
<reference evidence="20" key="2">
    <citation type="submission" date="2025-08" db="UniProtKB">
        <authorList>
            <consortium name="Ensembl"/>
        </authorList>
    </citation>
    <scope>IDENTIFICATION</scope>
</reference>
<dbReference type="PRINTS" id="PR00526">
    <property type="entry name" value="FMETLEUPHER"/>
</dbReference>
<evidence type="ECO:0000256" key="9">
    <source>
        <dbReference type="ARBA" id="ARBA00023136"/>
    </source>
</evidence>
<dbReference type="Gene3D" id="1.20.1070.10">
    <property type="entry name" value="Rhodopsin 7-helix transmembrane proteins"/>
    <property type="match status" value="1"/>
</dbReference>
<dbReference type="PROSITE" id="PS00237">
    <property type="entry name" value="G_PROTEIN_RECEP_F1_1"/>
    <property type="match status" value="1"/>
</dbReference>
<dbReference type="GO" id="GO:0004930">
    <property type="term" value="F:G protein-coupled receptor activity"/>
    <property type="evidence" value="ECO:0007669"/>
    <property type="project" value="UniProtKB-KW"/>
</dbReference>
<evidence type="ECO:0000256" key="2">
    <source>
        <dbReference type="ARBA" id="ARBA00004496"/>
    </source>
</evidence>
<name>A0A8C3D347_CAIMO</name>
<feature type="region of interest" description="Disordered" evidence="16">
    <location>
        <begin position="602"/>
        <end position="664"/>
    </location>
</feature>
<feature type="transmembrane region" description="Helical" evidence="17">
    <location>
        <begin position="749"/>
        <end position="770"/>
    </location>
</feature>
<dbReference type="InterPro" id="IPR000276">
    <property type="entry name" value="GPCR_Rhodpsn"/>
</dbReference>
<feature type="transmembrane region" description="Helical" evidence="17">
    <location>
        <begin position="922"/>
        <end position="948"/>
    </location>
</feature>
<evidence type="ECO:0000313" key="21">
    <source>
        <dbReference type="Proteomes" id="UP000694556"/>
    </source>
</evidence>
<feature type="region of interest" description="Disordered" evidence="16">
    <location>
        <begin position="707"/>
        <end position="734"/>
    </location>
</feature>
<reference evidence="20" key="3">
    <citation type="submission" date="2025-09" db="UniProtKB">
        <authorList>
            <consortium name="Ensembl"/>
        </authorList>
    </citation>
    <scope>IDENTIFICATION</scope>
</reference>
<comment type="similarity">
    <text evidence="15">Belongs to the G-protein coupled receptor 1 family.</text>
</comment>
<organism evidence="20 21">
    <name type="scientific">Cairina moschata</name>
    <name type="common">Muscovy duck</name>
    <dbReference type="NCBI Taxonomy" id="8855"/>
    <lineage>
        <taxon>Eukaryota</taxon>
        <taxon>Metazoa</taxon>
        <taxon>Chordata</taxon>
        <taxon>Craniata</taxon>
        <taxon>Vertebrata</taxon>
        <taxon>Euteleostomi</taxon>
        <taxon>Archelosauria</taxon>
        <taxon>Archosauria</taxon>
        <taxon>Dinosauria</taxon>
        <taxon>Saurischia</taxon>
        <taxon>Theropoda</taxon>
        <taxon>Coelurosauria</taxon>
        <taxon>Aves</taxon>
        <taxon>Neognathae</taxon>
        <taxon>Galloanserae</taxon>
        <taxon>Anseriformes</taxon>
        <taxon>Anatidae</taxon>
        <taxon>Anatinae</taxon>
        <taxon>Cairina</taxon>
    </lineage>
</organism>
<comment type="similarity">
    <text evidence="14">Belongs to the SMCR8 family.</text>
</comment>
<dbReference type="InterPro" id="IPR037520">
    <property type="entry name" value="Folliculin/SMCR8_longin"/>
</dbReference>
<keyword evidence="9 17" id="KW-0472">Membrane</keyword>
<feature type="compositionally biased region" description="Pro residues" evidence="16">
    <location>
        <begin position="717"/>
        <end position="727"/>
    </location>
</feature>
<dbReference type="Pfam" id="PF11704">
    <property type="entry name" value="Folliculin"/>
    <property type="match status" value="1"/>
</dbReference>
<feature type="transmembrane region" description="Helical" evidence="17">
    <location>
        <begin position="823"/>
        <end position="848"/>
    </location>
</feature>
<dbReference type="CDD" id="cd15116">
    <property type="entry name" value="7tmA_CMKLR1"/>
    <property type="match status" value="1"/>
</dbReference>
<evidence type="ECO:0000256" key="3">
    <source>
        <dbReference type="ARBA" id="ARBA00022490"/>
    </source>
</evidence>
<evidence type="ECO:0000256" key="8">
    <source>
        <dbReference type="ARBA" id="ARBA00023040"/>
    </source>
</evidence>
<evidence type="ECO:0000256" key="10">
    <source>
        <dbReference type="ARBA" id="ARBA00023157"/>
    </source>
</evidence>
<dbReference type="AlphaFoldDB" id="A0A8C3D347"/>
<keyword evidence="12 15" id="KW-0807">Transducer</keyword>
<evidence type="ECO:0000259" key="19">
    <source>
        <dbReference type="PROSITE" id="PS51834"/>
    </source>
</evidence>
<feature type="transmembrane region" description="Helical" evidence="17">
    <location>
        <begin position="997"/>
        <end position="1023"/>
    </location>
</feature>
<dbReference type="PRINTS" id="PR00237">
    <property type="entry name" value="GPCRRHODOPSN"/>
</dbReference>
<keyword evidence="5 15" id="KW-0812">Transmembrane</keyword>
<evidence type="ECO:0000256" key="13">
    <source>
        <dbReference type="ARBA" id="ARBA00025736"/>
    </source>
</evidence>
<dbReference type="Ensembl" id="ENSCMMT00000030762.1">
    <property type="protein sequence ID" value="ENSCMMP00000028207.1"/>
    <property type="gene ID" value="ENSCMMG00000017202.1"/>
</dbReference>
<evidence type="ECO:0000256" key="15">
    <source>
        <dbReference type="RuleBase" id="RU000688"/>
    </source>
</evidence>
<dbReference type="Proteomes" id="UP000694556">
    <property type="component" value="Chromosome 15"/>
</dbReference>
<keyword evidence="10" id="KW-1015">Disulfide bond</keyword>
<evidence type="ECO:0000256" key="12">
    <source>
        <dbReference type="ARBA" id="ARBA00023224"/>
    </source>
</evidence>
<feature type="domain" description="UDENN FLCN/SMCR8-type" evidence="19">
    <location>
        <begin position="53"/>
        <end position="1069"/>
    </location>
</feature>
<dbReference type="GO" id="GO:0016020">
    <property type="term" value="C:membrane"/>
    <property type="evidence" value="ECO:0007669"/>
    <property type="project" value="UniProtKB-SubCell"/>
</dbReference>
<comment type="similarity">
    <text evidence="13">Belongs to the chemokine-like receptor (CMKLR) family.</text>
</comment>
<protein>
    <submittedName>
        <fullName evidence="20">SMCR8-C9orf72 complex subunit</fullName>
    </submittedName>
</protein>
<feature type="compositionally biased region" description="Basic and acidic residues" evidence="16">
    <location>
        <begin position="617"/>
        <end position="629"/>
    </location>
</feature>
<feature type="transmembrane region" description="Helical" evidence="17">
    <location>
        <begin position="860"/>
        <end position="882"/>
    </location>
</feature>
<keyword evidence="3" id="KW-0963">Cytoplasm</keyword>
<evidence type="ECO:0000313" key="20">
    <source>
        <dbReference type="Ensembl" id="ENSCMMP00000028207.1"/>
    </source>
</evidence>
<dbReference type="PANTHER" id="PTHR31334">
    <property type="entry name" value="SMITH-MAGENIS SYNDROME REGION GENE 8 PROTEIN"/>
    <property type="match status" value="1"/>
</dbReference>
<dbReference type="GO" id="GO:0006914">
    <property type="term" value="P:autophagy"/>
    <property type="evidence" value="ECO:0007669"/>
    <property type="project" value="UniProtKB-KW"/>
</dbReference>
<feature type="compositionally biased region" description="Basic residues" evidence="16">
    <location>
        <begin position="549"/>
        <end position="559"/>
    </location>
</feature>
<sequence>MIGAPDVVALARQEEEAADGGGDGAWREPPLPEEYSVPLAPLGGHGANPWWRAGGRKFLRDFILVAEFSEQVGPQPLLTVPGDAKVPGSFDLNYFSLRIMSVDYQASFVGHPPGCAYPKLNFVEDSKVVLGDSKEGAFAYVHHLTLYDLEARGFVRPFCMAYISADEHKIMQQFQELSAEFSKASECLKTGNRKAFASELEKKLRDLEYTRSVLHNETEIQKKANDKGYYTTQAIEKANELASVEKSIIEHQDLLKQIRSYPYRKLKDSEFHPYEPECAPEQGSDRDLAAPELAEEGEAIPCSHLPSYTPKLIKAKSAKCFDKKLKTLEELCDIYFFTQTLDQLHQIERTFRGDVCYLLTNQISRALLKQQSITNFLFEDASFLDEKNPEKQYRGCQELGQDAVDGKCPEESPAPKVVISLGSYKSSVECVPIKMEQDIDDPPEAAMTESVTFEPQENLDYLDADLKGSISSGESIEVLGTEKSASGLPKSESQASLPISPSPQVQPSRGAGGRSRPRKSPAGRFRLLHRQGEPSFPRAPARPGPQAVRRGRAGSRGRPGRALTPRARASLPDGRRGAEQEQPGRVLGLHELHQQRRLHLLRPHALSRSPPVPGQREAQKKSRAERPEVHPAVPLRPPRHLLPAERQDPGGAGGGRGDGEEAGDRPLHLRAQLRGSRQAREALGHGPAARGGFPEVEADRAPEDWPAAMESVSSSPSPFPGTSPTVPPANATAHDHYSGLQKSMHVLSMVVYSVACLLGVTGNGLVIWIAGFKMKKTVNSVWFLNLAIADFIFTFFLPLSIAYTALGFHWPFGKLLCKLNSTIAFLNMFASVFLLTVISMDRCVSVAFPVWSHNRRSPELAARIALGTWVLALLLSSPYLVFRDTVVSSRNVTSCYNNFALSDDYTSEATRRLWRMRHKAMIITRFLCGFLVPFTVILLCYSIVAVKLKSRQLASSAKPYRIIIAVTASFFLCYFPYHVFSLLEISQNSSSHEMKMALYIGIPLVSSLAFFNSCINPILYVFVGPDFKEKFRQSILSTFEGAFSEDSVLASLTSRRKSRSASEAEVPRV</sequence>
<reference evidence="20" key="1">
    <citation type="submission" date="2018-09" db="EMBL/GenBank/DDBJ databases">
        <title>Common duck and Muscovy duck high density SNP chip.</title>
        <authorList>
            <person name="Vignal A."/>
            <person name="Thebault N."/>
            <person name="Warren W.C."/>
        </authorList>
    </citation>
    <scope>NUCLEOTIDE SEQUENCE [LARGE SCALE GENOMIC DNA]</scope>
</reference>
<keyword evidence="8 15" id="KW-0297">G-protein coupled receptor</keyword>
<keyword evidence="6 17" id="KW-1133">Transmembrane helix</keyword>
<dbReference type="InterPro" id="IPR037521">
    <property type="entry name" value="FLCN/SMCR8_DENN"/>
</dbReference>
<evidence type="ECO:0000259" key="18">
    <source>
        <dbReference type="PROSITE" id="PS50262"/>
    </source>
</evidence>
<dbReference type="GO" id="GO:0005096">
    <property type="term" value="F:GTPase activator activity"/>
    <property type="evidence" value="ECO:0007669"/>
    <property type="project" value="InterPro"/>
</dbReference>
<dbReference type="Pfam" id="PF00001">
    <property type="entry name" value="7tm_1"/>
    <property type="match status" value="1"/>
</dbReference>
<feature type="region of interest" description="Disordered" evidence="16">
    <location>
        <begin position="677"/>
        <end position="696"/>
    </location>
</feature>
<dbReference type="PROSITE" id="PS50262">
    <property type="entry name" value="G_PROTEIN_RECEP_F1_2"/>
    <property type="match status" value="1"/>
</dbReference>
<feature type="compositionally biased region" description="Basic residues" evidence="16">
    <location>
        <begin position="515"/>
        <end position="529"/>
    </location>
</feature>
<dbReference type="FunFam" id="1.20.1070.10:FF:000034">
    <property type="entry name" value="G-protein coupled receptor 1"/>
    <property type="match status" value="1"/>
</dbReference>
<feature type="region of interest" description="Disordered" evidence="16">
    <location>
        <begin position="481"/>
        <end position="587"/>
    </location>
</feature>
<comment type="subcellular location">
    <subcellularLocation>
        <location evidence="2">Cytoplasm</location>
    </subcellularLocation>
    <subcellularLocation>
        <location evidence="1">Membrane</location>
        <topology evidence="1">Multi-pass membrane protein</topology>
    </subcellularLocation>
</comment>
<evidence type="ECO:0000256" key="16">
    <source>
        <dbReference type="SAM" id="MobiDB-lite"/>
    </source>
</evidence>
<evidence type="ECO:0000256" key="14">
    <source>
        <dbReference type="ARBA" id="ARBA00038137"/>
    </source>
</evidence>
<dbReference type="GO" id="GO:0032045">
    <property type="term" value="C:guanyl-nucleotide exchange factor complex"/>
    <property type="evidence" value="ECO:0007669"/>
    <property type="project" value="TreeGrafter"/>
</dbReference>